<evidence type="ECO:0000313" key="3">
    <source>
        <dbReference type="EMBL" id="GLD74678.1"/>
    </source>
</evidence>
<protein>
    <submittedName>
        <fullName evidence="3">Weak neurotoxin 6-like protein</fullName>
    </submittedName>
</protein>
<keyword evidence="2" id="KW-0732">Signal</keyword>
<dbReference type="Proteomes" id="UP001279410">
    <property type="component" value="Unassembled WGS sequence"/>
</dbReference>
<gene>
    <name evidence="3" type="ORF">AKAME5_002601000</name>
</gene>
<evidence type="ECO:0000313" key="4">
    <source>
        <dbReference type="Proteomes" id="UP001279410"/>
    </source>
</evidence>
<accession>A0AAD3NLP7</accession>
<proteinExistence type="predicted"/>
<sequence length="125" mass="13351">MKLVILSLLVVLVVSQSEALRCNCGGIRNCPGGRVETCHDSDSVCISAFLNNPAGGSAECMLMITVYSSFRTSAKTAMSVQRNFHGYCKATERAALRVEGTGGADPDRSGSTRSRPSGPRWPVLR</sequence>
<keyword evidence="4" id="KW-1185">Reference proteome</keyword>
<keyword evidence="3" id="KW-0800">Toxin</keyword>
<comment type="caution">
    <text evidence="3">The sequence shown here is derived from an EMBL/GenBank/DDBJ whole genome shotgun (WGS) entry which is preliminary data.</text>
</comment>
<feature type="compositionally biased region" description="Low complexity" evidence="1">
    <location>
        <begin position="111"/>
        <end position="125"/>
    </location>
</feature>
<feature type="chain" id="PRO_5042274395" evidence="2">
    <location>
        <begin position="20"/>
        <end position="125"/>
    </location>
</feature>
<feature type="signal peptide" evidence="2">
    <location>
        <begin position="1"/>
        <end position="19"/>
    </location>
</feature>
<evidence type="ECO:0000256" key="2">
    <source>
        <dbReference type="SAM" id="SignalP"/>
    </source>
</evidence>
<evidence type="ECO:0000256" key="1">
    <source>
        <dbReference type="SAM" id="MobiDB-lite"/>
    </source>
</evidence>
<name>A0AAD3NLP7_LATJO</name>
<organism evidence="3 4">
    <name type="scientific">Lates japonicus</name>
    <name type="common">Japanese lates</name>
    <dbReference type="NCBI Taxonomy" id="270547"/>
    <lineage>
        <taxon>Eukaryota</taxon>
        <taxon>Metazoa</taxon>
        <taxon>Chordata</taxon>
        <taxon>Craniata</taxon>
        <taxon>Vertebrata</taxon>
        <taxon>Euteleostomi</taxon>
        <taxon>Actinopterygii</taxon>
        <taxon>Neopterygii</taxon>
        <taxon>Teleostei</taxon>
        <taxon>Neoteleostei</taxon>
        <taxon>Acanthomorphata</taxon>
        <taxon>Carangaria</taxon>
        <taxon>Carangaria incertae sedis</taxon>
        <taxon>Centropomidae</taxon>
        <taxon>Lates</taxon>
    </lineage>
</organism>
<feature type="region of interest" description="Disordered" evidence="1">
    <location>
        <begin position="98"/>
        <end position="125"/>
    </location>
</feature>
<dbReference type="AlphaFoldDB" id="A0AAD3NLP7"/>
<keyword evidence="3" id="KW-0528">Neurotoxin</keyword>
<dbReference type="EMBL" id="BRZM01002410">
    <property type="protein sequence ID" value="GLD74678.1"/>
    <property type="molecule type" value="Genomic_DNA"/>
</dbReference>
<reference evidence="3" key="1">
    <citation type="submission" date="2022-08" db="EMBL/GenBank/DDBJ databases">
        <title>Genome sequencing of akame (Lates japonicus).</title>
        <authorList>
            <person name="Hashiguchi Y."/>
            <person name="Takahashi H."/>
        </authorList>
    </citation>
    <scope>NUCLEOTIDE SEQUENCE</scope>
    <source>
        <strain evidence="3">Kochi</strain>
    </source>
</reference>